<dbReference type="Proteomes" id="UP000215914">
    <property type="component" value="Chromosome 10"/>
</dbReference>
<evidence type="ECO:0000313" key="6">
    <source>
        <dbReference type="Proteomes" id="UP000215914"/>
    </source>
</evidence>
<name>A0A251THN7_HELAN</name>
<dbReference type="PANTHER" id="PTHR31147:SF1">
    <property type="entry name" value="ACYL TRANSFERASE 4"/>
    <property type="match status" value="1"/>
</dbReference>
<dbReference type="GO" id="GO:0050638">
    <property type="term" value="F:taxadien-5-alpha-ol O-acetyltransferase activity"/>
    <property type="evidence" value="ECO:0007669"/>
    <property type="project" value="UniProtKB-EC"/>
</dbReference>
<dbReference type="AlphaFoldDB" id="A0A251THN7"/>
<dbReference type="InterPro" id="IPR050898">
    <property type="entry name" value="Plant_acyltransferase"/>
</dbReference>
<dbReference type="EC" id="2.3.1.162" evidence="4"/>
<accession>A0A251THN7</accession>
<dbReference type="OMA" id="VHVVPIQ"/>
<protein>
    <submittedName>
        <fullName evidence="5">Putative HXXXD-type acyl-transferase family protein</fullName>
    </submittedName>
    <submittedName>
        <fullName evidence="4">Taxadien-5-alpha-ol O-acetyltransferase</fullName>
        <ecNumber evidence="4">2.3.1.162</ecNumber>
    </submittedName>
</protein>
<dbReference type="InParanoid" id="A0A251THN7"/>
<evidence type="ECO:0000256" key="3">
    <source>
        <dbReference type="ARBA" id="ARBA00023315"/>
    </source>
</evidence>
<dbReference type="Gramene" id="mRNA:HanXRQr2_Chr10g0427021">
    <property type="protein sequence ID" value="mRNA:HanXRQr2_Chr10g0427021"/>
    <property type="gene ID" value="HanXRQr2_Chr10g0427021"/>
</dbReference>
<comment type="similarity">
    <text evidence="1">Belongs to the plant acyltransferase family.</text>
</comment>
<reference evidence="5" key="2">
    <citation type="submission" date="2017-02" db="EMBL/GenBank/DDBJ databases">
        <title>Sunflower complete genome.</title>
        <authorList>
            <person name="Langlade N."/>
            <person name="Munos S."/>
        </authorList>
    </citation>
    <scope>NUCLEOTIDE SEQUENCE [LARGE SCALE GENOMIC DNA]</scope>
    <source>
        <tissue evidence="5">Leaves</tissue>
    </source>
</reference>
<organism evidence="5 6">
    <name type="scientific">Helianthus annuus</name>
    <name type="common">Common sunflower</name>
    <dbReference type="NCBI Taxonomy" id="4232"/>
    <lineage>
        <taxon>Eukaryota</taxon>
        <taxon>Viridiplantae</taxon>
        <taxon>Streptophyta</taxon>
        <taxon>Embryophyta</taxon>
        <taxon>Tracheophyta</taxon>
        <taxon>Spermatophyta</taxon>
        <taxon>Magnoliopsida</taxon>
        <taxon>eudicotyledons</taxon>
        <taxon>Gunneridae</taxon>
        <taxon>Pentapetalae</taxon>
        <taxon>asterids</taxon>
        <taxon>campanulids</taxon>
        <taxon>Asterales</taxon>
        <taxon>Asteraceae</taxon>
        <taxon>Asteroideae</taxon>
        <taxon>Heliantheae alliance</taxon>
        <taxon>Heliantheae</taxon>
        <taxon>Helianthus</taxon>
    </lineage>
</organism>
<reference evidence="4 6" key="1">
    <citation type="journal article" date="2017" name="Nature">
        <title>The sunflower genome provides insights into oil metabolism, flowering and Asterid evolution.</title>
        <authorList>
            <person name="Badouin H."/>
            <person name="Gouzy J."/>
            <person name="Grassa C.J."/>
            <person name="Murat F."/>
            <person name="Staton S.E."/>
            <person name="Cottret L."/>
            <person name="Lelandais-Briere C."/>
            <person name="Owens G.L."/>
            <person name="Carrere S."/>
            <person name="Mayjonade B."/>
            <person name="Legrand L."/>
            <person name="Gill N."/>
            <person name="Kane N.C."/>
            <person name="Bowers J.E."/>
            <person name="Hubner S."/>
            <person name="Bellec A."/>
            <person name="Berard A."/>
            <person name="Berges H."/>
            <person name="Blanchet N."/>
            <person name="Boniface M.C."/>
            <person name="Brunel D."/>
            <person name="Catrice O."/>
            <person name="Chaidir N."/>
            <person name="Claudel C."/>
            <person name="Donnadieu C."/>
            <person name="Faraut T."/>
            <person name="Fievet G."/>
            <person name="Helmstetter N."/>
            <person name="King M."/>
            <person name="Knapp S.J."/>
            <person name="Lai Z."/>
            <person name="Le Paslier M.C."/>
            <person name="Lippi Y."/>
            <person name="Lorenzon L."/>
            <person name="Mandel J.R."/>
            <person name="Marage G."/>
            <person name="Marchand G."/>
            <person name="Marquand E."/>
            <person name="Bret-Mestries E."/>
            <person name="Morien E."/>
            <person name="Nambeesan S."/>
            <person name="Nguyen T."/>
            <person name="Pegot-Espagnet P."/>
            <person name="Pouilly N."/>
            <person name="Raftis F."/>
            <person name="Sallet E."/>
            <person name="Schiex T."/>
            <person name="Thomas J."/>
            <person name="Vandecasteele C."/>
            <person name="Vares D."/>
            <person name="Vear F."/>
            <person name="Vautrin S."/>
            <person name="Crespi M."/>
            <person name="Mangin B."/>
            <person name="Burke J.M."/>
            <person name="Salse J."/>
            <person name="Munos S."/>
            <person name="Vincourt P."/>
            <person name="Rieseberg L.H."/>
            <person name="Langlade N.B."/>
        </authorList>
    </citation>
    <scope>NUCLEOTIDE SEQUENCE [LARGE SCALE GENOMIC DNA]</scope>
    <source>
        <strain evidence="6">cv. SF193</strain>
        <tissue evidence="4">Leaves</tissue>
    </source>
</reference>
<evidence type="ECO:0000313" key="4">
    <source>
        <dbReference type="EMBL" id="KAF5785300.1"/>
    </source>
</evidence>
<proteinExistence type="inferred from homology"/>
<evidence type="ECO:0000256" key="1">
    <source>
        <dbReference type="ARBA" id="ARBA00009861"/>
    </source>
</evidence>
<dbReference type="OrthoDB" id="444127at2759"/>
<keyword evidence="3 4" id="KW-0012">Acyltransferase</keyword>
<keyword evidence="2 5" id="KW-0808">Transferase</keyword>
<sequence length="425" mass="46956">MEFRVTKSNESLVAPCEPTPSETLDLSRIDRLPVLRCNARTLHVFEPIGPHGAVGSTIRDALAKALVPYYPLAGRLSSDGSTIECTSDGVWFVEASADCSLRSVGYFEDVTMIPFDRLLPSPPPENQGVDPLVLMQITEFEGDGFVMGLTFCHTICDGLGAAQFLNAIGEFARKVNPLTVTPVWHRDFLPPPQLPTPATLPPPNFTLPDYHLVQANIDIPLDDRITRLKDEFMKESLKHCSTFEIVAAALWRNRTQAVHGLGSESRTMKLVFFANCRPLVAPPLPKGFYGNCFFPVTISASSETLARASIVEVIRMIQEAKARLPEEFSDWVKEDGGRKKEDPFAPPLGYDTLFLSEWGRLGFNQVDYGNGPPLHVVPMQGSPVIPVAIVGSLPLPKKGIRLMTWCVQDHHLQPFLNSVTSIFPH</sequence>
<evidence type="ECO:0000313" key="5">
    <source>
        <dbReference type="EMBL" id="OTG10263.1"/>
    </source>
</evidence>
<dbReference type="Gene3D" id="3.30.559.10">
    <property type="entry name" value="Chloramphenicol acetyltransferase-like domain"/>
    <property type="match status" value="2"/>
</dbReference>
<evidence type="ECO:0000256" key="2">
    <source>
        <dbReference type="ARBA" id="ARBA00022679"/>
    </source>
</evidence>
<keyword evidence="6" id="KW-1185">Reference proteome</keyword>
<dbReference type="PANTHER" id="PTHR31147">
    <property type="entry name" value="ACYL TRANSFERASE 4"/>
    <property type="match status" value="1"/>
</dbReference>
<gene>
    <name evidence="5" type="ORF">HannXRQ_Chr10g0285701</name>
    <name evidence="4" type="ORF">HanXRQr2_Chr10g0427021</name>
</gene>
<dbReference type="STRING" id="4232.A0A251THN7"/>
<dbReference type="EMBL" id="MNCJ02000325">
    <property type="protein sequence ID" value="KAF5785300.1"/>
    <property type="molecule type" value="Genomic_DNA"/>
</dbReference>
<dbReference type="Pfam" id="PF02458">
    <property type="entry name" value="Transferase"/>
    <property type="match status" value="1"/>
</dbReference>
<dbReference type="EMBL" id="CM007899">
    <property type="protein sequence ID" value="OTG10263.1"/>
    <property type="molecule type" value="Genomic_DNA"/>
</dbReference>
<reference evidence="4" key="3">
    <citation type="submission" date="2020-06" db="EMBL/GenBank/DDBJ databases">
        <title>Helianthus annuus Genome sequencing and assembly Release 2.</title>
        <authorList>
            <person name="Gouzy J."/>
            <person name="Langlade N."/>
            <person name="Munos S."/>
        </authorList>
    </citation>
    <scope>NUCLEOTIDE SEQUENCE</scope>
    <source>
        <tissue evidence="4">Leaves</tissue>
    </source>
</reference>
<dbReference type="InterPro" id="IPR023213">
    <property type="entry name" value="CAT-like_dom_sf"/>
</dbReference>
<dbReference type="FunCoup" id="A0A251THN7">
    <property type="interactions" value="9"/>
</dbReference>